<reference evidence="1" key="2">
    <citation type="submission" date="2020-09" db="EMBL/GenBank/DDBJ databases">
        <authorList>
            <person name="Sun Q."/>
            <person name="Zhou Y."/>
        </authorList>
    </citation>
    <scope>NUCLEOTIDE SEQUENCE</scope>
    <source>
        <strain evidence="1">CGMCC 4.5737</strain>
    </source>
</reference>
<proteinExistence type="predicted"/>
<keyword evidence="2" id="KW-1185">Reference proteome</keyword>
<accession>A0A8J3CDR5</accession>
<dbReference type="AlphaFoldDB" id="A0A8J3CDR5"/>
<gene>
    <name evidence="1" type="ORF">GCM10012275_33160</name>
</gene>
<protein>
    <submittedName>
        <fullName evidence="1">Uncharacterized protein</fullName>
    </submittedName>
</protein>
<name>A0A8J3CDR5_9PSEU</name>
<sequence length="287" mass="31534">MSARTAYALDQVSWRRSTPRCVSATPGSSQLAERLGIGWDACDPALGLTANEPTLKRIYTYYGEMLLRETEMEWARLSNLACKVVLAGLQDLRAVRKFLALGGTPESLAPRVDLSPDVLRSLAQIADAELRYFEAKLVSMAKDLFADLMWQHDAYANGGIEAMRRLNAAGEVPAGLLRVWADIASRAPELVELANERILHREQLMVLQPSYDEMLAQSPIPGGAPFAVVAGPTANITTFEARWRWITTDALPRFRYLLANDPATILGCHRAPGRRGCGGVPPHPVLL</sequence>
<organism evidence="1 2">
    <name type="scientific">Longimycelium tulufanense</name>
    <dbReference type="NCBI Taxonomy" id="907463"/>
    <lineage>
        <taxon>Bacteria</taxon>
        <taxon>Bacillati</taxon>
        <taxon>Actinomycetota</taxon>
        <taxon>Actinomycetes</taxon>
        <taxon>Pseudonocardiales</taxon>
        <taxon>Pseudonocardiaceae</taxon>
        <taxon>Longimycelium</taxon>
    </lineage>
</organism>
<reference evidence="1" key="1">
    <citation type="journal article" date="2014" name="Int. J. Syst. Evol. Microbiol.">
        <title>Complete genome sequence of Corynebacterium casei LMG S-19264T (=DSM 44701T), isolated from a smear-ripened cheese.</title>
        <authorList>
            <consortium name="US DOE Joint Genome Institute (JGI-PGF)"/>
            <person name="Walter F."/>
            <person name="Albersmeier A."/>
            <person name="Kalinowski J."/>
            <person name="Ruckert C."/>
        </authorList>
    </citation>
    <scope>NUCLEOTIDE SEQUENCE</scope>
    <source>
        <strain evidence="1">CGMCC 4.5737</strain>
    </source>
</reference>
<dbReference type="EMBL" id="BMMK01000014">
    <property type="protein sequence ID" value="GGM59368.1"/>
    <property type="molecule type" value="Genomic_DNA"/>
</dbReference>
<evidence type="ECO:0000313" key="2">
    <source>
        <dbReference type="Proteomes" id="UP000637578"/>
    </source>
</evidence>
<evidence type="ECO:0000313" key="1">
    <source>
        <dbReference type="EMBL" id="GGM59368.1"/>
    </source>
</evidence>
<dbReference type="Proteomes" id="UP000637578">
    <property type="component" value="Unassembled WGS sequence"/>
</dbReference>
<comment type="caution">
    <text evidence="1">The sequence shown here is derived from an EMBL/GenBank/DDBJ whole genome shotgun (WGS) entry which is preliminary data.</text>
</comment>